<organism evidence="1 2">
    <name type="scientific">Lactuca saligna</name>
    <name type="common">Willowleaf lettuce</name>
    <dbReference type="NCBI Taxonomy" id="75948"/>
    <lineage>
        <taxon>Eukaryota</taxon>
        <taxon>Viridiplantae</taxon>
        <taxon>Streptophyta</taxon>
        <taxon>Embryophyta</taxon>
        <taxon>Tracheophyta</taxon>
        <taxon>Spermatophyta</taxon>
        <taxon>Magnoliopsida</taxon>
        <taxon>eudicotyledons</taxon>
        <taxon>Gunneridae</taxon>
        <taxon>Pentapetalae</taxon>
        <taxon>asterids</taxon>
        <taxon>campanulids</taxon>
        <taxon>Asterales</taxon>
        <taxon>Asteraceae</taxon>
        <taxon>Cichorioideae</taxon>
        <taxon>Cichorieae</taxon>
        <taxon>Lactucinae</taxon>
        <taxon>Lactuca</taxon>
    </lineage>
</organism>
<protein>
    <submittedName>
        <fullName evidence="1">Uncharacterized protein</fullName>
    </submittedName>
</protein>
<evidence type="ECO:0000313" key="2">
    <source>
        <dbReference type="Proteomes" id="UP001177003"/>
    </source>
</evidence>
<dbReference type="Proteomes" id="UP001177003">
    <property type="component" value="Chromosome 5"/>
</dbReference>
<keyword evidence="2" id="KW-1185">Reference proteome</keyword>
<accession>A0AA35Z9R8</accession>
<dbReference type="EMBL" id="OX465081">
    <property type="protein sequence ID" value="CAI9288563.1"/>
    <property type="molecule type" value="Genomic_DNA"/>
</dbReference>
<proteinExistence type="predicted"/>
<evidence type="ECO:0000313" key="1">
    <source>
        <dbReference type="EMBL" id="CAI9288563.1"/>
    </source>
</evidence>
<dbReference type="AlphaFoldDB" id="A0AA35Z9R8"/>
<gene>
    <name evidence="1" type="ORF">LSALG_LOCUS27851</name>
</gene>
<sequence>MNDNSTVDANLQRKYDAEAEILNRHHNSQFLTIARNGIKKQIAIADKSSILDQSVQETDLQNALDYARSVYKSSLYLPLARVREARDKAFEYFRYMPRAGAIREKVKQNIRDALQERFKDALKEAHEEAILKASVAFDFATRVVGSGAQEYKRCLEEFMTNEYEAFEDSQCRRAMEHAADVFYSVLNTQSHVMIGIVKEPIGSVSVRRSARKGNNNQFLVENALDHAKDVYKSCFKPPVAVLAEAGNKAVAAFRGVAVGAGGPGSIRRKYKHILRDIMHKEYKVAIEKTHEEAA</sequence>
<name>A0AA35Z9R8_LACSI</name>
<reference evidence="1" key="1">
    <citation type="submission" date="2023-04" db="EMBL/GenBank/DDBJ databases">
        <authorList>
            <person name="Vijverberg K."/>
            <person name="Xiong W."/>
            <person name="Schranz E."/>
        </authorList>
    </citation>
    <scope>NUCLEOTIDE SEQUENCE</scope>
</reference>